<dbReference type="EMBL" id="JBHFNS010000070">
    <property type="protein sequence ID" value="MFB2937268.1"/>
    <property type="molecule type" value="Genomic_DNA"/>
</dbReference>
<proteinExistence type="predicted"/>
<dbReference type="PANTHER" id="PTHR22916">
    <property type="entry name" value="GLYCOSYLTRANSFERASE"/>
    <property type="match status" value="1"/>
</dbReference>
<feature type="domain" description="Glycosyltransferase 2-like" evidence="1">
    <location>
        <begin position="5"/>
        <end position="130"/>
    </location>
</feature>
<gene>
    <name evidence="2" type="primary">hpsE</name>
    <name evidence="2" type="ORF">ACE1B6_18630</name>
</gene>
<dbReference type="RefSeq" id="WP_413258750.1">
    <property type="nucleotide sequence ID" value="NZ_JBHFNS010000070.1"/>
</dbReference>
<dbReference type="SUPFAM" id="SSF53448">
    <property type="entry name" value="Nucleotide-diphospho-sugar transferases"/>
    <property type="match status" value="1"/>
</dbReference>
<dbReference type="Pfam" id="PF00535">
    <property type="entry name" value="Glycos_transf_2"/>
    <property type="match status" value="1"/>
</dbReference>
<dbReference type="InterPro" id="IPR001173">
    <property type="entry name" value="Glyco_trans_2-like"/>
</dbReference>
<reference evidence="2 3" key="1">
    <citation type="submission" date="2024-09" db="EMBL/GenBank/DDBJ databases">
        <title>Floridaenema gen nov. (Aerosakkonemataceae, Aerosakkonematales ord. nov., Cyanobacteria) from benthic tropical and subtropical fresh waters, with the description of four new species.</title>
        <authorList>
            <person name="Moretto J.A."/>
            <person name="Berthold D.E."/>
            <person name="Lefler F.W."/>
            <person name="Huang I.-S."/>
            <person name="Laughinghouse H. IV."/>
        </authorList>
    </citation>
    <scope>NUCLEOTIDE SEQUENCE [LARGE SCALE GENOMIC DNA]</scope>
    <source>
        <strain evidence="2 3">BLCC-F154</strain>
    </source>
</reference>
<evidence type="ECO:0000313" key="2">
    <source>
        <dbReference type="EMBL" id="MFB2937268.1"/>
    </source>
</evidence>
<keyword evidence="3" id="KW-1185">Reference proteome</keyword>
<comment type="caution">
    <text evidence="2">The sequence shown here is derived from an EMBL/GenBank/DDBJ whole genome shotgun (WGS) entry which is preliminary data.</text>
</comment>
<dbReference type="PANTHER" id="PTHR22916:SF3">
    <property type="entry name" value="UDP-GLCNAC:BETAGAL BETA-1,3-N-ACETYLGLUCOSAMINYLTRANSFERASE-LIKE PROTEIN 1"/>
    <property type="match status" value="1"/>
</dbReference>
<dbReference type="NCBIfam" id="NF038302">
    <property type="entry name" value="EPS_HpsE"/>
    <property type="match status" value="1"/>
</dbReference>
<dbReference type="Gene3D" id="3.90.550.10">
    <property type="entry name" value="Spore Coat Polysaccharide Biosynthesis Protein SpsA, Chain A"/>
    <property type="match status" value="1"/>
</dbReference>
<protein>
    <submittedName>
        <fullName evidence="2">Hormogonium polysaccharide biosynthesis glycosyltransferase HpsE</fullName>
    </submittedName>
</protein>
<sequence>MPDFTVAIPTYNGAHRLPEVLDKLRSQINTENFSWEIIVIDNNSTDNTAKVVEEYQKNWSENYLLRYCQEQQQGAGFARQKAIKEAKSNLIGFLDDDNLPAENWIAAAYSFSKKYPNAGAFASQIHPIYEIEPPENFRKLAPFLAITERGENPILYEPSSKLLPPSAGLVIRKEAWLENVPDKLILTGRANGKMLTSEDLEVLSHIQQSKWEIWYNPAMEIYHKIPHWRLEKTYLLSLIRGIGLSRHVTRMIGVKPWLKPLVIPAYMANDLRKIIFQILKYGNKVNTDLIAACEMQLYISSLVSPFFIWRKLYLESK</sequence>
<evidence type="ECO:0000259" key="1">
    <source>
        <dbReference type="Pfam" id="PF00535"/>
    </source>
</evidence>
<dbReference type="InterPro" id="IPR029044">
    <property type="entry name" value="Nucleotide-diphossugar_trans"/>
</dbReference>
<accession>A0ABV4YFG9</accession>
<dbReference type="CDD" id="cd00761">
    <property type="entry name" value="Glyco_tranf_GTA_type"/>
    <property type="match status" value="1"/>
</dbReference>
<dbReference type="Proteomes" id="UP001576776">
    <property type="component" value="Unassembled WGS sequence"/>
</dbReference>
<evidence type="ECO:0000313" key="3">
    <source>
        <dbReference type="Proteomes" id="UP001576776"/>
    </source>
</evidence>
<organism evidence="2 3">
    <name type="scientific">Floridaenema fluviatile BLCC-F154</name>
    <dbReference type="NCBI Taxonomy" id="3153640"/>
    <lineage>
        <taxon>Bacteria</taxon>
        <taxon>Bacillati</taxon>
        <taxon>Cyanobacteriota</taxon>
        <taxon>Cyanophyceae</taxon>
        <taxon>Oscillatoriophycideae</taxon>
        <taxon>Aerosakkonematales</taxon>
        <taxon>Aerosakkonemataceae</taxon>
        <taxon>Floridanema</taxon>
        <taxon>Floridanema fluviatile</taxon>
    </lineage>
</organism>
<name>A0ABV4YFG9_9CYAN</name>